<accession>A0A7I9WTZ4</accession>
<proteinExistence type="predicted"/>
<keyword evidence="2" id="KW-1185">Reference proteome</keyword>
<dbReference type="AlphaFoldDB" id="A0A7I9WTZ4"/>
<evidence type="ECO:0000313" key="1">
    <source>
        <dbReference type="EMBL" id="GFG61221.1"/>
    </source>
</evidence>
<organism evidence="1 2">
    <name type="scientific">Mycolicibacterium murale</name>
    <dbReference type="NCBI Taxonomy" id="182220"/>
    <lineage>
        <taxon>Bacteria</taxon>
        <taxon>Bacillati</taxon>
        <taxon>Actinomycetota</taxon>
        <taxon>Actinomycetes</taxon>
        <taxon>Mycobacteriales</taxon>
        <taxon>Mycobacteriaceae</taxon>
        <taxon>Mycolicibacterium</taxon>
    </lineage>
</organism>
<comment type="caution">
    <text evidence="1">The sequence shown here is derived from an EMBL/GenBank/DDBJ whole genome shotgun (WGS) entry which is preliminary data.</text>
</comment>
<dbReference type="Proteomes" id="UP000465241">
    <property type="component" value="Unassembled WGS sequence"/>
</dbReference>
<name>A0A7I9WTZ4_9MYCO</name>
<reference evidence="1 2" key="1">
    <citation type="journal article" date="2019" name="Emerg. Microbes Infect.">
        <title>Comprehensive subspecies identification of 175 nontuberculous mycobacteria species based on 7547 genomic profiles.</title>
        <authorList>
            <person name="Matsumoto Y."/>
            <person name="Kinjo T."/>
            <person name="Motooka D."/>
            <person name="Nabeya D."/>
            <person name="Jung N."/>
            <person name="Uechi K."/>
            <person name="Horii T."/>
            <person name="Iida T."/>
            <person name="Fujita J."/>
            <person name="Nakamura S."/>
        </authorList>
    </citation>
    <scope>NUCLEOTIDE SEQUENCE [LARGE SCALE GENOMIC DNA]</scope>
    <source>
        <strain evidence="1 2">JCM 13392</strain>
    </source>
</reference>
<protein>
    <submittedName>
        <fullName evidence="1">Uncharacterized protein</fullName>
    </submittedName>
</protein>
<sequence length="218" mass="22848">MVNRGGKDDGSIADVPWAAVFDPDNNMRAIGEIQARGFRAATEVVDRLLRSAKRPPADGAHPDDAGRHGGAAEADRVLEMGHQVIGQLARSVREVLAPQGNVAGVDLAQARGAGVITIVCPADTATAAAEVWLHNTGSVDLGTVRLRCSDLWSHDGSVIDSAAVRFEPDAVPMPGRSSRGVTIEVEVPGPLPAGHYRGTLLADGYPDAWLQVEVAVAR</sequence>
<evidence type="ECO:0000313" key="2">
    <source>
        <dbReference type="Proteomes" id="UP000465241"/>
    </source>
</evidence>
<gene>
    <name evidence="1" type="ORF">MMUR_53570</name>
</gene>
<dbReference type="EMBL" id="BLKT01000003">
    <property type="protein sequence ID" value="GFG61221.1"/>
    <property type="molecule type" value="Genomic_DNA"/>
</dbReference>
<dbReference type="RefSeq" id="WP_193491055.1">
    <property type="nucleotide sequence ID" value="NZ_BAAAMC010000010.1"/>
</dbReference>